<evidence type="ECO:0000313" key="1">
    <source>
        <dbReference type="EMBL" id="KAJ8644580.1"/>
    </source>
</evidence>
<sequence>MAKSWRNNGLGIEKRSTFGPFLDSSALKQNGVTNGGTSPVVPNIQLPPPPPPSASFPTMEDSLLRCISIYPERMDVC</sequence>
<reference evidence="1 2" key="1">
    <citation type="journal article" date="2022" name="Hortic Res">
        <title>A haplotype resolved chromosomal level avocado genome allows analysis of novel avocado genes.</title>
        <authorList>
            <person name="Nath O."/>
            <person name="Fletcher S.J."/>
            <person name="Hayward A."/>
            <person name="Shaw L.M."/>
            <person name="Masouleh A.K."/>
            <person name="Furtado A."/>
            <person name="Henry R.J."/>
            <person name="Mitter N."/>
        </authorList>
    </citation>
    <scope>NUCLEOTIDE SEQUENCE [LARGE SCALE GENOMIC DNA]</scope>
    <source>
        <strain evidence="2">cv. Hass</strain>
    </source>
</reference>
<evidence type="ECO:0000313" key="2">
    <source>
        <dbReference type="Proteomes" id="UP001234297"/>
    </source>
</evidence>
<protein>
    <submittedName>
        <fullName evidence="1">Uncharacterized protein</fullName>
    </submittedName>
</protein>
<name>A0ACC2MG11_PERAE</name>
<comment type="caution">
    <text evidence="1">The sequence shown here is derived from an EMBL/GenBank/DDBJ whole genome shotgun (WGS) entry which is preliminary data.</text>
</comment>
<gene>
    <name evidence="1" type="ORF">MRB53_006328</name>
</gene>
<dbReference type="EMBL" id="CM056810">
    <property type="protein sequence ID" value="KAJ8644580.1"/>
    <property type="molecule type" value="Genomic_DNA"/>
</dbReference>
<dbReference type="Proteomes" id="UP001234297">
    <property type="component" value="Chromosome 2"/>
</dbReference>
<accession>A0ACC2MG11</accession>
<organism evidence="1 2">
    <name type="scientific">Persea americana</name>
    <name type="common">Avocado</name>
    <dbReference type="NCBI Taxonomy" id="3435"/>
    <lineage>
        <taxon>Eukaryota</taxon>
        <taxon>Viridiplantae</taxon>
        <taxon>Streptophyta</taxon>
        <taxon>Embryophyta</taxon>
        <taxon>Tracheophyta</taxon>
        <taxon>Spermatophyta</taxon>
        <taxon>Magnoliopsida</taxon>
        <taxon>Magnoliidae</taxon>
        <taxon>Laurales</taxon>
        <taxon>Lauraceae</taxon>
        <taxon>Persea</taxon>
    </lineage>
</organism>
<proteinExistence type="predicted"/>
<keyword evidence="2" id="KW-1185">Reference proteome</keyword>